<keyword evidence="10" id="KW-1185">Reference proteome</keyword>
<gene>
    <name evidence="9" type="ORF">B6S08_07980</name>
</gene>
<comment type="catalytic activity">
    <reaction evidence="1">
        <text>Endohydrolysis of (1-&gt;4)-beta-D-glucosidic linkages in cellulose, lichenin and cereal beta-D-glucans.</text>
        <dbReference type="EC" id="3.2.1.4"/>
    </reaction>
</comment>
<accession>A0A233RJ40</accession>
<dbReference type="SUPFAM" id="SSF48208">
    <property type="entry name" value="Six-hairpin glycosidases"/>
    <property type="match status" value="1"/>
</dbReference>
<evidence type="ECO:0000256" key="2">
    <source>
        <dbReference type="ARBA" id="ARBA00009209"/>
    </source>
</evidence>
<dbReference type="RefSeq" id="WP_094200186.1">
    <property type="nucleotide sequence ID" value="NZ_NBIM01000001.1"/>
</dbReference>
<dbReference type="NCBIfam" id="NF008305">
    <property type="entry name" value="PRK11097.1"/>
    <property type="match status" value="1"/>
</dbReference>
<feature type="chain" id="PRO_5012082260" description="cellulase" evidence="8">
    <location>
        <begin position="20"/>
        <end position="363"/>
    </location>
</feature>
<dbReference type="Proteomes" id="UP000242757">
    <property type="component" value="Unassembled WGS sequence"/>
</dbReference>
<organism evidence="9 10">
    <name type="scientific">Oceanimonas doudoroffii</name>
    <dbReference type="NCBI Taxonomy" id="84158"/>
    <lineage>
        <taxon>Bacteria</taxon>
        <taxon>Pseudomonadati</taxon>
        <taxon>Pseudomonadota</taxon>
        <taxon>Gammaproteobacteria</taxon>
        <taxon>Aeromonadales</taxon>
        <taxon>Aeromonadaceae</taxon>
        <taxon>Oceanimonas</taxon>
    </lineage>
</organism>
<dbReference type="PRINTS" id="PR00735">
    <property type="entry name" value="GLHYDRLASE8"/>
</dbReference>
<evidence type="ECO:0000256" key="4">
    <source>
        <dbReference type="ARBA" id="ARBA00022801"/>
    </source>
</evidence>
<name>A0A233RJ40_9GAMM</name>
<evidence type="ECO:0000256" key="1">
    <source>
        <dbReference type="ARBA" id="ARBA00000966"/>
    </source>
</evidence>
<evidence type="ECO:0000313" key="10">
    <source>
        <dbReference type="Proteomes" id="UP000242757"/>
    </source>
</evidence>
<protein>
    <recommendedName>
        <fullName evidence="3">cellulase</fullName>
        <ecNumber evidence="3">3.2.1.4</ecNumber>
    </recommendedName>
</protein>
<dbReference type="Pfam" id="PF01270">
    <property type="entry name" value="Glyco_hydro_8"/>
    <property type="match status" value="1"/>
</dbReference>
<keyword evidence="7" id="KW-0624">Polysaccharide degradation</keyword>
<dbReference type="GO" id="GO:0030245">
    <property type="term" value="P:cellulose catabolic process"/>
    <property type="evidence" value="ECO:0007669"/>
    <property type="project" value="UniProtKB-KW"/>
</dbReference>
<keyword evidence="6" id="KW-0326">Glycosidase</keyword>
<evidence type="ECO:0000256" key="5">
    <source>
        <dbReference type="ARBA" id="ARBA00023001"/>
    </source>
</evidence>
<dbReference type="InterPro" id="IPR002037">
    <property type="entry name" value="Glyco_hydro_8"/>
</dbReference>
<sequence length="363" mass="39953">MKAVVLALLWLLMPLPAWPACDWPLWQQYKAAMMSEDGRIIDHSSAQAITTSEGQSYGLFFALVANDATAFASLLSWTQNNLAQGDLSARLPAWQWGRAREGGWQVLDDNNAADSDLWIAYSLLEAGRLWRRPDYTRLGRELLWRSAAQSLRLMPGLGLGLLPGNAGFDKAQGWTLNPSYLPLPLLARFAGESVVWQDLAASTRRLLLNSAPAGLAPDWILWSANGRPGPGELGSYDAIRVYLWLGLMAPSAPGRAELLAHYGPMLTLTRQAGVPPERVNAATGAAEGTGPAGFSAALLPMLTAVPGFEMVVARQRERLRLNPPAPDAYYDRSLLLFALGWEEQRYRFDEQGRLHVPWEDSCE</sequence>
<dbReference type="EMBL" id="NBIM01000001">
    <property type="protein sequence ID" value="OXY83412.1"/>
    <property type="molecule type" value="Genomic_DNA"/>
</dbReference>
<keyword evidence="5" id="KW-0136">Cellulose degradation</keyword>
<evidence type="ECO:0000313" key="9">
    <source>
        <dbReference type="EMBL" id="OXY83412.1"/>
    </source>
</evidence>
<comment type="similarity">
    <text evidence="2">Belongs to the glycosyl hydrolase 8 (cellulase D) family.</text>
</comment>
<dbReference type="Gene3D" id="1.50.10.10">
    <property type="match status" value="1"/>
</dbReference>
<evidence type="ECO:0000256" key="8">
    <source>
        <dbReference type="SAM" id="SignalP"/>
    </source>
</evidence>
<dbReference type="OrthoDB" id="9766708at2"/>
<evidence type="ECO:0000256" key="7">
    <source>
        <dbReference type="ARBA" id="ARBA00023326"/>
    </source>
</evidence>
<dbReference type="EC" id="3.2.1.4" evidence="3"/>
<reference evidence="9 10" key="1">
    <citation type="submission" date="2017-08" db="EMBL/GenBank/DDBJ databases">
        <title>A Genome Sequence of Oceanimonas doudoroffii ATCC 27123T.</title>
        <authorList>
            <person name="Brennan M.A."/>
            <person name="Maclea K.S."/>
            <person name="Mcclelland W.D."/>
            <person name="Trachtenberg A.M."/>
        </authorList>
    </citation>
    <scope>NUCLEOTIDE SEQUENCE [LARGE SCALE GENOMIC DNA]</scope>
    <source>
        <strain evidence="9 10">ATCC 27123</strain>
    </source>
</reference>
<evidence type="ECO:0000256" key="3">
    <source>
        <dbReference type="ARBA" id="ARBA00012601"/>
    </source>
</evidence>
<feature type="signal peptide" evidence="8">
    <location>
        <begin position="1"/>
        <end position="19"/>
    </location>
</feature>
<dbReference type="InterPro" id="IPR012341">
    <property type="entry name" value="6hp_glycosidase-like_sf"/>
</dbReference>
<keyword evidence="8" id="KW-0732">Signal</keyword>
<comment type="caution">
    <text evidence="9">The sequence shown here is derived from an EMBL/GenBank/DDBJ whole genome shotgun (WGS) entry which is preliminary data.</text>
</comment>
<keyword evidence="7" id="KW-0119">Carbohydrate metabolism</keyword>
<evidence type="ECO:0000256" key="6">
    <source>
        <dbReference type="ARBA" id="ARBA00023295"/>
    </source>
</evidence>
<dbReference type="GO" id="GO:0008810">
    <property type="term" value="F:cellulase activity"/>
    <property type="evidence" value="ECO:0007669"/>
    <property type="project" value="UniProtKB-EC"/>
</dbReference>
<dbReference type="AlphaFoldDB" id="A0A233RJ40"/>
<keyword evidence="4" id="KW-0378">Hydrolase</keyword>
<proteinExistence type="inferred from homology"/>
<dbReference type="InterPro" id="IPR008928">
    <property type="entry name" value="6-hairpin_glycosidase_sf"/>
</dbReference>